<accession>A0AAV7XYA1</accession>
<sequence>MMRSWKLLSGRAWPLAPKGSKTPAARRRYLPQYRRSSSSQRLQPSPALRLGASKSAARLPGLSERPLNGNVCRPAGLLHHLVAWEQTAEPTLVPDAALVGLLPTAVTQGPSHDAMVVVAFCTPTLRTRTIQLLFLSVGEAEAGPG</sequence>
<evidence type="ECO:0000313" key="2">
    <source>
        <dbReference type="EMBL" id="KAJ1529948.1"/>
    </source>
</evidence>
<dbReference type="EMBL" id="JAPTSV010000003">
    <property type="protein sequence ID" value="KAJ1529948.1"/>
    <property type="molecule type" value="Genomic_DNA"/>
</dbReference>
<feature type="compositionally biased region" description="Low complexity" evidence="1">
    <location>
        <begin position="30"/>
        <end position="48"/>
    </location>
</feature>
<evidence type="ECO:0000313" key="3">
    <source>
        <dbReference type="Proteomes" id="UP001075354"/>
    </source>
</evidence>
<comment type="caution">
    <text evidence="2">The sequence shown here is derived from an EMBL/GenBank/DDBJ whole genome shotgun (WGS) entry which is preliminary data.</text>
</comment>
<feature type="region of interest" description="Disordered" evidence="1">
    <location>
        <begin position="15"/>
        <end position="50"/>
    </location>
</feature>
<dbReference type="Proteomes" id="UP001075354">
    <property type="component" value="Chromosome 3"/>
</dbReference>
<keyword evidence="3" id="KW-1185">Reference proteome</keyword>
<gene>
    <name evidence="2" type="ORF">ONE63_006676</name>
</gene>
<proteinExistence type="predicted"/>
<evidence type="ECO:0000256" key="1">
    <source>
        <dbReference type="SAM" id="MobiDB-lite"/>
    </source>
</evidence>
<organism evidence="2 3">
    <name type="scientific">Megalurothrips usitatus</name>
    <name type="common">bean blossom thrips</name>
    <dbReference type="NCBI Taxonomy" id="439358"/>
    <lineage>
        <taxon>Eukaryota</taxon>
        <taxon>Metazoa</taxon>
        <taxon>Ecdysozoa</taxon>
        <taxon>Arthropoda</taxon>
        <taxon>Hexapoda</taxon>
        <taxon>Insecta</taxon>
        <taxon>Pterygota</taxon>
        <taxon>Neoptera</taxon>
        <taxon>Paraneoptera</taxon>
        <taxon>Thysanoptera</taxon>
        <taxon>Terebrantia</taxon>
        <taxon>Thripoidea</taxon>
        <taxon>Thripidae</taxon>
        <taxon>Megalurothrips</taxon>
    </lineage>
</organism>
<name>A0AAV7XYA1_9NEOP</name>
<protein>
    <submittedName>
        <fullName evidence="2">Uncharacterized protein</fullName>
    </submittedName>
</protein>
<reference evidence="2" key="1">
    <citation type="submission" date="2022-12" db="EMBL/GenBank/DDBJ databases">
        <title>Chromosome-level genome assembly of the bean flower thrips Megalurothrips usitatus.</title>
        <authorList>
            <person name="Ma L."/>
            <person name="Liu Q."/>
            <person name="Li H."/>
            <person name="Cai W."/>
        </authorList>
    </citation>
    <scope>NUCLEOTIDE SEQUENCE</scope>
    <source>
        <strain evidence="2">Cailab_2022a</strain>
    </source>
</reference>
<dbReference type="AlphaFoldDB" id="A0AAV7XYA1"/>